<sequence length="42" mass="4816">MRTAPVPTVTGVALRAGILWVIGETRYDLLIRLSFKRVFERL</sequence>
<gene>
    <name evidence="1" type="ORF">LMG28138_04611</name>
</gene>
<dbReference type="Proteomes" id="UP000494115">
    <property type="component" value="Unassembled WGS sequence"/>
</dbReference>
<dbReference type="AlphaFoldDB" id="A0A6S7BGI4"/>
<accession>A0A6S7BGI4</accession>
<evidence type="ECO:0000313" key="2">
    <source>
        <dbReference type="Proteomes" id="UP000494115"/>
    </source>
</evidence>
<protein>
    <submittedName>
        <fullName evidence="1">Uncharacterized protein</fullName>
    </submittedName>
</protein>
<name>A0A6S7BGI4_9BURK</name>
<dbReference type="EMBL" id="CADIKM010000032">
    <property type="protein sequence ID" value="CAB3799209.1"/>
    <property type="molecule type" value="Genomic_DNA"/>
</dbReference>
<keyword evidence="2" id="KW-1185">Reference proteome</keyword>
<organism evidence="1 2">
    <name type="scientific">Pararobbsia alpina</name>
    <dbReference type="NCBI Taxonomy" id="621374"/>
    <lineage>
        <taxon>Bacteria</taxon>
        <taxon>Pseudomonadati</taxon>
        <taxon>Pseudomonadota</taxon>
        <taxon>Betaproteobacteria</taxon>
        <taxon>Burkholderiales</taxon>
        <taxon>Burkholderiaceae</taxon>
        <taxon>Pararobbsia</taxon>
    </lineage>
</organism>
<evidence type="ECO:0000313" key="1">
    <source>
        <dbReference type="EMBL" id="CAB3799209.1"/>
    </source>
</evidence>
<dbReference type="RefSeq" id="WP_281362443.1">
    <property type="nucleotide sequence ID" value="NZ_CADIKM010000032.1"/>
</dbReference>
<reference evidence="1 2" key="1">
    <citation type="submission" date="2020-04" db="EMBL/GenBank/DDBJ databases">
        <authorList>
            <person name="De Canck E."/>
        </authorList>
    </citation>
    <scope>NUCLEOTIDE SEQUENCE [LARGE SCALE GENOMIC DNA]</scope>
    <source>
        <strain evidence="1 2">LMG 28138</strain>
    </source>
</reference>
<proteinExistence type="predicted"/>